<proteinExistence type="predicted"/>
<gene>
    <name evidence="2" type="ORF">UCRPA7_5632</name>
</gene>
<dbReference type="Proteomes" id="UP000014074">
    <property type="component" value="Unassembled WGS sequence"/>
</dbReference>
<dbReference type="HOGENOM" id="CLU_091752_1_0_1"/>
<reference evidence="3" key="1">
    <citation type="journal article" date="2013" name="Genome Announc.">
        <title>Draft genome sequence of the ascomycete Phaeoacremonium aleophilum strain UCR-PA7, a causal agent of the esca disease complex in grapevines.</title>
        <authorList>
            <person name="Blanco-Ulate B."/>
            <person name="Rolshausen P."/>
            <person name="Cantu D."/>
        </authorList>
    </citation>
    <scope>NUCLEOTIDE SEQUENCE [LARGE SCALE GENOMIC DNA]</scope>
    <source>
        <strain evidence="3">UCR-PA7</strain>
    </source>
</reference>
<protein>
    <recommendedName>
        <fullName evidence="4">Infection structure specific protein</fullName>
    </recommendedName>
</protein>
<dbReference type="AlphaFoldDB" id="R8BHW3"/>
<dbReference type="KEGG" id="tmn:UCRPA7_5632"/>
<evidence type="ECO:0008006" key="4">
    <source>
        <dbReference type="Google" id="ProtNLM"/>
    </source>
</evidence>
<evidence type="ECO:0000313" key="2">
    <source>
        <dbReference type="EMBL" id="EON98827.1"/>
    </source>
</evidence>
<evidence type="ECO:0000256" key="1">
    <source>
        <dbReference type="SAM" id="SignalP"/>
    </source>
</evidence>
<organism evidence="2 3">
    <name type="scientific">Phaeoacremonium minimum (strain UCR-PA7)</name>
    <name type="common">Esca disease fungus</name>
    <name type="synonym">Togninia minima</name>
    <dbReference type="NCBI Taxonomy" id="1286976"/>
    <lineage>
        <taxon>Eukaryota</taxon>
        <taxon>Fungi</taxon>
        <taxon>Dikarya</taxon>
        <taxon>Ascomycota</taxon>
        <taxon>Pezizomycotina</taxon>
        <taxon>Sordariomycetes</taxon>
        <taxon>Sordariomycetidae</taxon>
        <taxon>Togniniales</taxon>
        <taxon>Togniniaceae</taxon>
        <taxon>Phaeoacremonium</taxon>
    </lineage>
</organism>
<accession>R8BHW3</accession>
<dbReference type="EMBL" id="KB933188">
    <property type="protein sequence ID" value="EON98827.1"/>
    <property type="molecule type" value="Genomic_DNA"/>
</dbReference>
<dbReference type="GeneID" id="19326206"/>
<dbReference type="RefSeq" id="XP_007916368.1">
    <property type="nucleotide sequence ID" value="XM_007918177.1"/>
</dbReference>
<evidence type="ECO:0000313" key="3">
    <source>
        <dbReference type="Proteomes" id="UP000014074"/>
    </source>
</evidence>
<keyword evidence="3" id="KW-1185">Reference proteome</keyword>
<feature type="chain" id="PRO_5004452032" description="Infection structure specific protein" evidence="1">
    <location>
        <begin position="19"/>
        <end position="175"/>
    </location>
</feature>
<name>R8BHW3_PHAM7</name>
<feature type="signal peptide" evidence="1">
    <location>
        <begin position="1"/>
        <end position="18"/>
    </location>
</feature>
<sequence length="175" mass="17907">MHSTTLFLSALAATVATAFQAPPEPAHVAAAIKARGTPECTKVASSILPKLTPIPTIPADLESYVLYSSDMITQTDPCVDPIITGSIGSVYSSYASSASSWSSEHLEDLRSLWGACSDVPEISSAFAAIESEAGTAVCSSKIAAWTSQPTNAAPRETGMPIAAAAAFAGFVVAAL</sequence>
<keyword evidence="1" id="KW-0732">Signal</keyword>
<dbReference type="eggNOG" id="ENOG502SSM3">
    <property type="taxonomic scope" value="Eukaryota"/>
</dbReference>